<dbReference type="EMBL" id="JABTTE010000001">
    <property type="protein sequence ID" value="NSL50193.1"/>
    <property type="molecule type" value="Genomic_DNA"/>
</dbReference>
<keyword evidence="5 6" id="KW-0472">Membrane</keyword>
<evidence type="ECO:0000256" key="1">
    <source>
        <dbReference type="ARBA" id="ARBA00004141"/>
    </source>
</evidence>
<dbReference type="AlphaFoldDB" id="A0A8J8GD02"/>
<evidence type="ECO:0000256" key="5">
    <source>
        <dbReference type="ARBA" id="ARBA00023136"/>
    </source>
</evidence>
<feature type="transmembrane region" description="Helical" evidence="6">
    <location>
        <begin position="73"/>
        <end position="94"/>
    </location>
</feature>
<organism evidence="7 8">
    <name type="scientific">Calidifontibacillus erzurumensis</name>
    <dbReference type="NCBI Taxonomy" id="2741433"/>
    <lineage>
        <taxon>Bacteria</taxon>
        <taxon>Bacillati</taxon>
        <taxon>Bacillota</taxon>
        <taxon>Bacilli</taxon>
        <taxon>Bacillales</taxon>
        <taxon>Bacillaceae</taxon>
        <taxon>Calidifontibacillus/Schinkia group</taxon>
        <taxon>Calidifontibacillus</taxon>
    </lineage>
</organism>
<feature type="transmembrane region" description="Helical" evidence="6">
    <location>
        <begin position="302"/>
        <end position="321"/>
    </location>
</feature>
<evidence type="ECO:0000313" key="8">
    <source>
        <dbReference type="Proteomes" id="UP000625804"/>
    </source>
</evidence>
<evidence type="ECO:0000256" key="4">
    <source>
        <dbReference type="ARBA" id="ARBA00022989"/>
    </source>
</evidence>
<comment type="caution">
    <text evidence="7">The sequence shown here is derived from an EMBL/GenBank/DDBJ whole genome shotgun (WGS) entry which is preliminary data.</text>
</comment>
<dbReference type="Pfam" id="PF01594">
    <property type="entry name" value="AI-2E_transport"/>
    <property type="match status" value="1"/>
</dbReference>
<evidence type="ECO:0000313" key="7">
    <source>
        <dbReference type="EMBL" id="NSL50193.1"/>
    </source>
</evidence>
<comment type="similarity">
    <text evidence="2">Belongs to the autoinducer-2 exporter (AI-2E) (TC 2.A.86) family.</text>
</comment>
<reference evidence="7" key="1">
    <citation type="submission" date="2020-06" db="EMBL/GenBank/DDBJ databases">
        <title>A novel thermopfilic bacterium from Erzurum, Turkey.</title>
        <authorList>
            <person name="Adiguzel A."/>
            <person name="Ay H."/>
            <person name="Baltaci M.O."/>
        </authorList>
    </citation>
    <scope>NUCLEOTIDE SEQUENCE</scope>
    <source>
        <strain evidence="7">P2</strain>
    </source>
</reference>
<accession>A0A8J8GD02</accession>
<feature type="transmembrane region" description="Helical" evidence="6">
    <location>
        <begin position="158"/>
        <end position="180"/>
    </location>
</feature>
<dbReference type="RefSeq" id="WP_173729399.1">
    <property type="nucleotide sequence ID" value="NZ_JABTTE010000001.1"/>
</dbReference>
<evidence type="ECO:0000256" key="6">
    <source>
        <dbReference type="SAM" id="Phobius"/>
    </source>
</evidence>
<evidence type="ECO:0000256" key="3">
    <source>
        <dbReference type="ARBA" id="ARBA00022692"/>
    </source>
</evidence>
<keyword evidence="8" id="KW-1185">Reference proteome</keyword>
<comment type="subcellular location">
    <subcellularLocation>
        <location evidence="1">Membrane</location>
        <topology evidence="1">Multi-pass membrane protein</topology>
    </subcellularLocation>
</comment>
<dbReference type="GO" id="GO:0055085">
    <property type="term" value="P:transmembrane transport"/>
    <property type="evidence" value="ECO:0007669"/>
    <property type="project" value="TreeGrafter"/>
</dbReference>
<evidence type="ECO:0000256" key="2">
    <source>
        <dbReference type="ARBA" id="ARBA00009773"/>
    </source>
</evidence>
<feature type="transmembrane region" description="Helical" evidence="6">
    <location>
        <begin position="39"/>
        <end position="61"/>
    </location>
</feature>
<sequence>MGHSVSMKWFIRSLTILVIFLCIYVFLKLTPIWKPVFNILVSIFIPLFISSFITYLLLPIVEGLYRRGIPRTAAILGIYIIFFGGIGFGLYKLYPQIIKQLKDLNENLPALMNTYRYWIETIDARTEHFPEEIHARIEKGLSTVEQSANEFITNVLKFLWGLLNSLILFALVPLIVFYMLKDIDVFKKTIWYITPRKWRRPGIELLKEIDESLGNYIRGQLFVSIIIGIVATFSLWLVGMSYPLILGTIIGITNIIPYFGPIIGAIPSIIVASTISIKMVIIVAIIVFCLQFIEGNILSPLIVGKSLHMHPIVIIVVLLAGEEVGGMIGLILAVPIIAVLRVVLTYLKRYMEKETIEKN</sequence>
<dbReference type="PANTHER" id="PTHR21716:SF15">
    <property type="entry name" value="TRANSPORT PROTEIN YRRI-RELATED"/>
    <property type="match status" value="1"/>
</dbReference>
<feature type="transmembrane region" description="Helical" evidence="6">
    <location>
        <begin position="327"/>
        <end position="347"/>
    </location>
</feature>
<protein>
    <submittedName>
        <fullName evidence="7">AI-2E family transporter</fullName>
    </submittedName>
</protein>
<feature type="transmembrane region" description="Helical" evidence="6">
    <location>
        <begin position="262"/>
        <end position="290"/>
    </location>
</feature>
<dbReference type="PANTHER" id="PTHR21716">
    <property type="entry name" value="TRANSMEMBRANE PROTEIN"/>
    <property type="match status" value="1"/>
</dbReference>
<keyword evidence="4 6" id="KW-1133">Transmembrane helix</keyword>
<dbReference type="Proteomes" id="UP000625804">
    <property type="component" value="Unassembled WGS sequence"/>
</dbReference>
<dbReference type="InterPro" id="IPR002549">
    <property type="entry name" value="AI-2E-like"/>
</dbReference>
<feature type="transmembrane region" description="Helical" evidence="6">
    <location>
        <begin position="9"/>
        <end position="27"/>
    </location>
</feature>
<name>A0A8J8GD02_9BACI</name>
<proteinExistence type="inferred from homology"/>
<gene>
    <name evidence="7" type="ORF">HR057_00265</name>
</gene>
<feature type="transmembrane region" description="Helical" evidence="6">
    <location>
        <begin position="221"/>
        <end position="242"/>
    </location>
</feature>
<dbReference type="GO" id="GO:0016020">
    <property type="term" value="C:membrane"/>
    <property type="evidence" value="ECO:0007669"/>
    <property type="project" value="UniProtKB-SubCell"/>
</dbReference>
<keyword evidence="3 6" id="KW-0812">Transmembrane</keyword>